<dbReference type="SMART" id="SM00220">
    <property type="entry name" value="S_TKc"/>
    <property type="match status" value="1"/>
</dbReference>
<dbReference type="InterPro" id="IPR008271">
    <property type="entry name" value="Ser/Thr_kinase_AS"/>
</dbReference>
<proteinExistence type="predicted"/>
<evidence type="ECO:0000313" key="4">
    <source>
        <dbReference type="Proteomes" id="UP000785679"/>
    </source>
</evidence>
<dbReference type="PROSITE" id="PS00108">
    <property type="entry name" value="PROTEIN_KINASE_ST"/>
    <property type="match status" value="1"/>
</dbReference>
<feature type="region of interest" description="Disordered" evidence="1">
    <location>
        <begin position="1152"/>
        <end position="1180"/>
    </location>
</feature>
<feature type="domain" description="Protein kinase" evidence="2">
    <location>
        <begin position="422"/>
        <end position="694"/>
    </location>
</feature>
<keyword evidence="4" id="KW-1185">Reference proteome</keyword>
<gene>
    <name evidence="3" type="ORF">FGO68_gene13334</name>
</gene>
<organism evidence="3 4">
    <name type="scientific">Halteria grandinella</name>
    <dbReference type="NCBI Taxonomy" id="5974"/>
    <lineage>
        <taxon>Eukaryota</taxon>
        <taxon>Sar</taxon>
        <taxon>Alveolata</taxon>
        <taxon>Ciliophora</taxon>
        <taxon>Intramacronucleata</taxon>
        <taxon>Spirotrichea</taxon>
        <taxon>Stichotrichia</taxon>
        <taxon>Sporadotrichida</taxon>
        <taxon>Halteriidae</taxon>
        <taxon>Halteria</taxon>
    </lineage>
</organism>
<dbReference type="InterPro" id="IPR011009">
    <property type="entry name" value="Kinase-like_dom_sf"/>
</dbReference>
<feature type="region of interest" description="Disordered" evidence="1">
    <location>
        <begin position="768"/>
        <end position="813"/>
    </location>
</feature>
<evidence type="ECO:0000256" key="1">
    <source>
        <dbReference type="SAM" id="MobiDB-lite"/>
    </source>
</evidence>
<feature type="compositionally biased region" description="Basic residues" evidence="1">
    <location>
        <begin position="1069"/>
        <end position="1078"/>
    </location>
</feature>
<dbReference type="GO" id="GO:0005524">
    <property type="term" value="F:ATP binding"/>
    <property type="evidence" value="ECO:0007669"/>
    <property type="project" value="InterPro"/>
</dbReference>
<dbReference type="Proteomes" id="UP000785679">
    <property type="component" value="Unassembled WGS sequence"/>
</dbReference>
<feature type="compositionally biased region" description="Basic and acidic residues" evidence="1">
    <location>
        <begin position="1167"/>
        <end position="1177"/>
    </location>
</feature>
<sequence>MIQFRLLLSTWKNAFLIIKVLLISKEMELNNHLGQKPHGNEIQRGGAPLLCPIQNKEIQVPSQRKQAEERAWNINHEDPRWRPFIQRFQEVVLREEPKGHQSDIANPSAQSTSFSPVQILMVNGLIQPAKIEEKMFLLSESCASQFNCSPEKMSLQLEDRMNNGENGNSAVLEDREIFILKDKYMLIVKKEKSQVYKECDDKQKDENLRNFSRCPEYLESAALFLDINLCEVKFDRILQPKHDGQISLTDFALKKKNHKKAFAFEEVEVQRQKPNPRPQSKLIEQAETTEVKYFFQIQLQPFKKEHTWQSIIEVLFENEEDFLQLRLLLGHVCLVSWPPLDSEFMFKEKLGMGSQAVVDLYKARPQNQFDLKESGAGYKPLKQHNGPVEIQEMGGSPDGDEVNDFNKIDQCQDEMKGEGHKYALRKNVGQQWNTSVAHLLGSEENENFAVKKYTFDIDPRGGDQGDYHYRMALLEIDYLRELKQCENIVQLKQVYLQREGNGSGKLVLSMVMKLAKHGTLLKHLKMKSKFNEEEIRIIMEQLLLAVDLMHRKNIIHRDIKPDNILLMDRDTLQICISDLGLACQADDKKEIALKCGTPGYVGPEVLKGTHPFTLKADIFSVGSFLFNMLTSNNLFPGQTAPELLYYNKNQSPIPIVHQNIKHVSLECKQLLCSMLNVNPDQRPTAEECINHAWFQKDREALQNSLFINKNQHLISNLFNNIHQTLDVPSGIQCASFVIAPNYYELIQCYSSNNVGIAMMSSQVKLNLRDSTNGGDQTNNRIGKSSQDFSPQIQGSKLNTPGGNADTSQCGSADKSGGVPAATFNIHGSKSVSKAGIFGISGQGNISQQISPASNLECGMSQLNAHLQALNNTSQDFHDGLNRHSFGFAPQSNHPKHINQRKNSVSPQAVKFNYNHIIAQGREASLLRSALNLNLQARKYSVDETPKNWGLFGTMQKPGEPAVDRQANRVTLAGQDRSSSPFSGRESGIVRTNQALQQQLIASLGGALPSQSAAALQLKKSHQDKMRMRQAQEQSKGLFEQNKPFLTPSQHGAPPIFNPQRSQIDLSKSSHSHHNHRKNSCGDAPQRGQLQCARPLSKFAPSNNNLAVNQSVINHQSPFEKVRESKALKTASSQQPESKAIVRQFLDHGVGQDCSQQNASLKSHRSRKDSDIQNDKKQQQNNNIACQPKAVICALNGGSRPQEQQCKDQTTPQLFQPLDYLSEESCCVDTEEFDSIPQEDLEIQNQNEATPIKVSQFLEVRGMSNICAADPHQGSYLSGMVLVSGPVKTANNNKLGVVEQKMLERTNINDIILSKNYCRFPIMQSLL</sequence>
<evidence type="ECO:0000259" key="2">
    <source>
        <dbReference type="PROSITE" id="PS50011"/>
    </source>
</evidence>
<name>A0A8J8T8D9_HALGN</name>
<dbReference type="Pfam" id="PF00069">
    <property type="entry name" value="Pkinase"/>
    <property type="match status" value="1"/>
</dbReference>
<dbReference type="GO" id="GO:0004672">
    <property type="term" value="F:protein kinase activity"/>
    <property type="evidence" value="ECO:0007669"/>
    <property type="project" value="InterPro"/>
</dbReference>
<feature type="compositionally biased region" description="Polar residues" evidence="1">
    <location>
        <begin position="768"/>
        <end position="810"/>
    </location>
</feature>
<dbReference type="PROSITE" id="PS50011">
    <property type="entry name" value="PROTEIN_KINASE_DOM"/>
    <property type="match status" value="1"/>
</dbReference>
<dbReference type="Gene3D" id="1.10.510.10">
    <property type="entry name" value="Transferase(Phosphotransferase) domain 1"/>
    <property type="match status" value="1"/>
</dbReference>
<dbReference type="PANTHER" id="PTHR24347">
    <property type="entry name" value="SERINE/THREONINE-PROTEIN KINASE"/>
    <property type="match status" value="1"/>
</dbReference>
<reference evidence="3" key="1">
    <citation type="submission" date="2019-06" db="EMBL/GenBank/DDBJ databases">
        <authorList>
            <person name="Zheng W."/>
        </authorList>
    </citation>
    <scope>NUCLEOTIDE SEQUENCE</scope>
    <source>
        <strain evidence="3">QDHG01</strain>
    </source>
</reference>
<protein>
    <recommendedName>
        <fullName evidence="2">Protein kinase domain-containing protein</fullName>
    </recommendedName>
</protein>
<feature type="region of interest" description="Disordered" evidence="1">
    <location>
        <begin position="1014"/>
        <end position="1087"/>
    </location>
</feature>
<evidence type="ECO:0000313" key="3">
    <source>
        <dbReference type="EMBL" id="TNV86119.1"/>
    </source>
</evidence>
<comment type="caution">
    <text evidence="3">The sequence shown here is derived from an EMBL/GenBank/DDBJ whole genome shotgun (WGS) entry which is preliminary data.</text>
</comment>
<dbReference type="SUPFAM" id="SSF56112">
    <property type="entry name" value="Protein kinase-like (PK-like)"/>
    <property type="match status" value="1"/>
</dbReference>
<dbReference type="EMBL" id="RRYP01001294">
    <property type="protein sequence ID" value="TNV86119.1"/>
    <property type="molecule type" value="Genomic_DNA"/>
</dbReference>
<dbReference type="InterPro" id="IPR000719">
    <property type="entry name" value="Prot_kinase_dom"/>
</dbReference>
<accession>A0A8J8T8D9</accession>